<accession>A0ABU7UUQ9</accession>
<dbReference type="EMBL" id="JAZHFS010000036">
    <property type="protein sequence ID" value="MEF2115008.1"/>
    <property type="molecule type" value="Genomic_DNA"/>
</dbReference>
<dbReference type="Pfam" id="PF13490">
    <property type="entry name" value="zf-HC2"/>
    <property type="match status" value="1"/>
</dbReference>
<feature type="transmembrane region" description="Helical" evidence="1">
    <location>
        <begin position="86"/>
        <end position="108"/>
    </location>
</feature>
<sequence length="271" mass="31201">MHCDEVEDLIYEFIYHELDNEKNKEVEEHINNCSNCKKEYEGLKLLLIDDMKDFIDLAEEIQIPQELSQKVVDSIKSREIRKFSRYATAICMIFVLICGIPVAAQYIVGNSFLDKYKQLDPDIASKYSNYKGEMIEKSSTMKDIIFTVDAIIDKRDSTTILFTVKADKSKGTNYAMPVLDINTITFQDQLGIKYRHIGSGITLRSVNEDGEIKGIMDVEPLKFYVTGLTVRITAMEVGNMTVTTKDGELQYDVKKKRNIYGNWQVKFRVHK</sequence>
<reference evidence="3 4" key="1">
    <citation type="submission" date="2023-11" db="EMBL/GenBank/DDBJ databases">
        <title>Draft genome sequence of a psychrophilic Clostridium strain from permafrost water brine.</title>
        <authorList>
            <person name="Shcherbakova V.A."/>
            <person name="Trubitsyn V.E."/>
            <person name="Zakharyuk A.G."/>
        </authorList>
    </citation>
    <scope>NUCLEOTIDE SEQUENCE [LARGE SCALE GENOMIC DNA]</scope>
    <source>
        <strain evidence="3 4">14F</strain>
    </source>
</reference>
<organism evidence="3 4">
    <name type="scientific">Clostridium frigoriphilum</name>
    <dbReference type="NCBI Taxonomy" id="443253"/>
    <lineage>
        <taxon>Bacteria</taxon>
        <taxon>Bacillati</taxon>
        <taxon>Bacillota</taxon>
        <taxon>Clostridia</taxon>
        <taxon>Eubacteriales</taxon>
        <taxon>Clostridiaceae</taxon>
        <taxon>Clostridium</taxon>
    </lineage>
</organism>
<keyword evidence="1" id="KW-1133">Transmembrane helix</keyword>
<keyword evidence="1" id="KW-0472">Membrane</keyword>
<dbReference type="RefSeq" id="WP_216255075.1">
    <property type="nucleotide sequence ID" value="NZ_JAZHFS010000036.1"/>
</dbReference>
<evidence type="ECO:0000313" key="4">
    <source>
        <dbReference type="Proteomes" id="UP001498469"/>
    </source>
</evidence>
<keyword evidence="4" id="KW-1185">Reference proteome</keyword>
<keyword evidence="1" id="KW-0812">Transmembrane</keyword>
<protein>
    <submittedName>
        <fullName evidence="3">Zf-HC2 domain-containing protein</fullName>
    </submittedName>
</protein>
<comment type="caution">
    <text evidence="3">The sequence shown here is derived from an EMBL/GenBank/DDBJ whole genome shotgun (WGS) entry which is preliminary data.</text>
</comment>
<evidence type="ECO:0000259" key="2">
    <source>
        <dbReference type="Pfam" id="PF13490"/>
    </source>
</evidence>
<feature type="domain" description="Putative zinc-finger" evidence="2">
    <location>
        <begin position="3"/>
        <end position="36"/>
    </location>
</feature>
<proteinExistence type="predicted"/>
<evidence type="ECO:0000256" key="1">
    <source>
        <dbReference type="SAM" id="Phobius"/>
    </source>
</evidence>
<name>A0ABU7UUQ9_9CLOT</name>
<dbReference type="InterPro" id="IPR027383">
    <property type="entry name" value="Znf_put"/>
</dbReference>
<dbReference type="Proteomes" id="UP001498469">
    <property type="component" value="Unassembled WGS sequence"/>
</dbReference>
<evidence type="ECO:0000313" key="3">
    <source>
        <dbReference type="EMBL" id="MEF2115008.1"/>
    </source>
</evidence>
<gene>
    <name evidence="3" type="ORF">SJI18_22245</name>
</gene>